<dbReference type="Proteomes" id="UP000318017">
    <property type="component" value="Chromosome"/>
</dbReference>
<evidence type="ECO:0000313" key="2">
    <source>
        <dbReference type="EMBL" id="QDV24643.1"/>
    </source>
</evidence>
<organism evidence="2 3">
    <name type="scientific">Aureliella helgolandensis</name>
    <dbReference type="NCBI Taxonomy" id="2527968"/>
    <lineage>
        <taxon>Bacteria</taxon>
        <taxon>Pseudomonadati</taxon>
        <taxon>Planctomycetota</taxon>
        <taxon>Planctomycetia</taxon>
        <taxon>Pirellulales</taxon>
        <taxon>Pirellulaceae</taxon>
        <taxon>Aureliella</taxon>
    </lineage>
</organism>
<reference evidence="2 3" key="1">
    <citation type="submission" date="2019-02" db="EMBL/GenBank/DDBJ databases">
        <title>Deep-cultivation of Planctomycetes and their phenomic and genomic characterization uncovers novel biology.</title>
        <authorList>
            <person name="Wiegand S."/>
            <person name="Jogler M."/>
            <person name="Boedeker C."/>
            <person name="Pinto D."/>
            <person name="Vollmers J."/>
            <person name="Rivas-Marin E."/>
            <person name="Kohn T."/>
            <person name="Peeters S.H."/>
            <person name="Heuer A."/>
            <person name="Rast P."/>
            <person name="Oberbeckmann S."/>
            <person name="Bunk B."/>
            <person name="Jeske O."/>
            <person name="Meyerdierks A."/>
            <person name="Storesund J.E."/>
            <person name="Kallscheuer N."/>
            <person name="Luecker S."/>
            <person name="Lage O.M."/>
            <person name="Pohl T."/>
            <person name="Merkel B.J."/>
            <person name="Hornburger P."/>
            <person name="Mueller R.-W."/>
            <person name="Bruemmer F."/>
            <person name="Labrenz M."/>
            <person name="Spormann A.M."/>
            <person name="Op den Camp H."/>
            <person name="Overmann J."/>
            <person name="Amann R."/>
            <person name="Jetten M.S.M."/>
            <person name="Mascher T."/>
            <person name="Medema M.H."/>
            <person name="Devos D.P."/>
            <person name="Kaster A.-K."/>
            <person name="Ovreas L."/>
            <person name="Rohde M."/>
            <person name="Galperin M.Y."/>
            <person name="Jogler C."/>
        </authorList>
    </citation>
    <scope>NUCLEOTIDE SEQUENCE [LARGE SCALE GENOMIC DNA]</scope>
    <source>
        <strain evidence="2 3">Q31a</strain>
    </source>
</reference>
<dbReference type="KEGG" id="ahel:Q31a_29630"/>
<feature type="chain" id="PRO_5021846686" evidence="1">
    <location>
        <begin position="27"/>
        <end position="391"/>
    </location>
</feature>
<keyword evidence="3" id="KW-1185">Reference proteome</keyword>
<protein>
    <submittedName>
        <fullName evidence="2">Uncharacterized protein</fullName>
    </submittedName>
</protein>
<dbReference type="OrthoDB" id="254108at2"/>
<dbReference type="EMBL" id="CP036298">
    <property type="protein sequence ID" value="QDV24643.1"/>
    <property type="molecule type" value="Genomic_DNA"/>
</dbReference>
<accession>A0A518G7T1</accession>
<sequence precursor="true">MKKRVLLIVKLSAVAILGTAITAAVSKERSAESDTPCCQQASEALSVKTSETPKSECCLTAVATNSELAKAAPCSCESSNATKQVVGAEQPSSAYTDAVEVREVADSKADAALPRICACPSLQGNAISVTAVAASQIAVNSASADGTKNCQACKSQEVPGQKEQALPVRLTCEKAAGDSKGSESANKCCEGDCKVLDTVKTDSTLNSSGQKCGMCLGKGEQSACSACEEAGKEAATEESEVPSAVGMPRGMGRGHAGDSQHAKDHQDFFYLIEHRDAIRRSVKNIPQGVETLTESDDDEVASRIQVHVEAMYDRLENAHPIRMRDPLFRAVFAFSKKIQMEVEHTDHGVRVRETSDDAYVVKLIQAHAMIVSLWIKNGYSELPKNHAAPAR</sequence>
<feature type="signal peptide" evidence="1">
    <location>
        <begin position="1"/>
        <end position="26"/>
    </location>
</feature>
<name>A0A518G7T1_9BACT</name>
<gene>
    <name evidence="2" type="ORF">Q31a_29630</name>
</gene>
<evidence type="ECO:0000256" key="1">
    <source>
        <dbReference type="SAM" id="SignalP"/>
    </source>
</evidence>
<dbReference type="AlphaFoldDB" id="A0A518G7T1"/>
<keyword evidence="1" id="KW-0732">Signal</keyword>
<dbReference type="RefSeq" id="WP_145078546.1">
    <property type="nucleotide sequence ID" value="NZ_CP036298.1"/>
</dbReference>
<evidence type="ECO:0000313" key="3">
    <source>
        <dbReference type="Proteomes" id="UP000318017"/>
    </source>
</evidence>
<proteinExistence type="predicted"/>